<evidence type="ECO:0000313" key="3">
    <source>
        <dbReference type="Proteomes" id="UP000293952"/>
    </source>
</evidence>
<sequence>MKKLLLFTTVIMLASFSYAQSYGSGIGIKSLSPGGGPYGGAGVNYKVNIGSGSFLDMTFGGGTRHLTGQILYEWQRETGWTDGMDWYIGVGGTLGLWSSSYYYDWDDDDYYKYKYKNHKYQSGFFIGADAVIGLDFNLEPNTGIPIGISLEAGPSVGLVNSGGFGINSALAVRYIIN</sequence>
<accession>A0A4Q4KSG7</accession>
<reference evidence="2 3" key="1">
    <citation type="submission" date="2019-02" db="EMBL/GenBank/DDBJ databases">
        <title>Genome sequence of the sea-ice species Brumimicrobium glaciale.</title>
        <authorList>
            <person name="Bowman J.P."/>
        </authorList>
    </citation>
    <scope>NUCLEOTIDE SEQUENCE [LARGE SCALE GENOMIC DNA]</scope>
    <source>
        <strain evidence="2 3">IC156</strain>
    </source>
</reference>
<keyword evidence="3" id="KW-1185">Reference proteome</keyword>
<feature type="signal peptide" evidence="1">
    <location>
        <begin position="1"/>
        <end position="19"/>
    </location>
</feature>
<comment type="caution">
    <text evidence="2">The sequence shown here is derived from an EMBL/GenBank/DDBJ whole genome shotgun (WGS) entry which is preliminary data.</text>
</comment>
<evidence type="ECO:0000256" key="1">
    <source>
        <dbReference type="SAM" id="SignalP"/>
    </source>
</evidence>
<dbReference type="EMBL" id="SETE01000001">
    <property type="protein sequence ID" value="RYM35902.1"/>
    <property type="molecule type" value="Genomic_DNA"/>
</dbReference>
<name>A0A4Q4KSG7_9FLAO</name>
<feature type="chain" id="PRO_5020540877" description="Outer membrane protein beta-barrel domain-containing protein" evidence="1">
    <location>
        <begin position="20"/>
        <end position="177"/>
    </location>
</feature>
<proteinExistence type="predicted"/>
<dbReference type="OrthoDB" id="978645at2"/>
<organism evidence="2 3">
    <name type="scientific">Brumimicrobium glaciale</name>
    <dbReference type="NCBI Taxonomy" id="200475"/>
    <lineage>
        <taxon>Bacteria</taxon>
        <taxon>Pseudomonadati</taxon>
        <taxon>Bacteroidota</taxon>
        <taxon>Flavobacteriia</taxon>
        <taxon>Flavobacteriales</taxon>
        <taxon>Crocinitomicaceae</taxon>
        <taxon>Brumimicrobium</taxon>
    </lineage>
</organism>
<dbReference type="RefSeq" id="WP_130092268.1">
    <property type="nucleotide sequence ID" value="NZ_SETE01000001.1"/>
</dbReference>
<evidence type="ECO:0000313" key="2">
    <source>
        <dbReference type="EMBL" id="RYM35902.1"/>
    </source>
</evidence>
<protein>
    <recommendedName>
        <fullName evidence="4">Outer membrane protein beta-barrel domain-containing protein</fullName>
    </recommendedName>
</protein>
<dbReference type="AlphaFoldDB" id="A0A4Q4KSG7"/>
<keyword evidence="1" id="KW-0732">Signal</keyword>
<dbReference type="Proteomes" id="UP000293952">
    <property type="component" value="Unassembled WGS sequence"/>
</dbReference>
<evidence type="ECO:0008006" key="4">
    <source>
        <dbReference type="Google" id="ProtNLM"/>
    </source>
</evidence>
<gene>
    <name evidence="2" type="ORF">ERX46_02610</name>
</gene>